<feature type="region of interest" description="Disordered" evidence="9">
    <location>
        <begin position="1"/>
        <end position="93"/>
    </location>
</feature>
<dbReference type="InterPro" id="IPR000048">
    <property type="entry name" value="IQ_motif_EF-hand-BS"/>
</dbReference>
<dbReference type="InterPro" id="IPR013783">
    <property type="entry name" value="Ig-like_fold"/>
</dbReference>
<dbReference type="Gene3D" id="2.60.40.10">
    <property type="entry name" value="Immunoglobulins"/>
    <property type="match status" value="1"/>
</dbReference>
<dbReference type="EMBL" id="GGYP01001968">
    <property type="protein sequence ID" value="MDE46739.1"/>
    <property type="molecule type" value="Transcribed_RNA"/>
</dbReference>
<dbReference type="SMART" id="SM00015">
    <property type="entry name" value="IQ"/>
    <property type="match status" value="11"/>
</dbReference>
<keyword evidence="2" id="KW-0963">Cytoplasm</keyword>
<comment type="subcellular location">
    <subcellularLocation>
        <location evidence="1">Cytoplasm</location>
    </subcellularLocation>
</comment>
<dbReference type="Pfam" id="PF15780">
    <property type="entry name" value="ASH"/>
    <property type="match status" value="1"/>
</dbReference>
<protein>
    <submittedName>
        <fullName evidence="11">Abnormal spindle-like microcephaly-associated</fullName>
    </submittedName>
</protein>
<dbReference type="GO" id="GO:0005516">
    <property type="term" value="F:calmodulin binding"/>
    <property type="evidence" value="ECO:0007669"/>
    <property type="project" value="UniProtKB-KW"/>
</dbReference>
<evidence type="ECO:0000256" key="2">
    <source>
        <dbReference type="ARBA" id="ARBA00022490"/>
    </source>
</evidence>
<gene>
    <name evidence="11" type="primary">ASPM</name>
    <name evidence="11" type="ORF">g.3787</name>
</gene>
<evidence type="ECO:0000256" key="8">
    <source>
        <dbReference type="ARBA" id="ARBA00023306"/>
    </source>
</evidence>
<sequence>MPFVFDQQQTNSRTNYDRQPPQPTAHRNSLQRLSNIPRPVKQLVVESNTGGISHASKPTLDKLPLPTPSKDLNRTRSIPQDESAKTKLSDGTEPDSELAILELVPFSRQPMVNFGDVKLGTTKIKYVLLRNSLNIQQQLFVKSFPKADKGFYMDATEFFIAPNTEICVALAWTPKIVGGLRESITLQDVNRMPKRIVLMGTATRPKPEPSLSKSNRNIPRLFRRTGSPSKMNRQLRQERNKLVFSPRSSHQVKLDKKVKPLTKLLSPSPEKRHQLVRKILSQYDGQMATRVQSYWRMIIEQRRLANLKAAREKAAIVIQSYSRMVLERRRFLLLKATREQAATVMQKFYRVVLARKELARLRDERMATRVQSYWRMIPVRRRFVHFKRTRENAATVIQSCSRMVLERRRFLRLKAARENAAIVLQKYYRARLARIELARLKDERMVTRVQSYCRMIPMKRRFVLFRRTRENAAIVLQKHYRAMLARKELARLKDEKMATRVQSYFRMIPMKRRFVHFKRTRENAAIVLQKHYRAMLARRELARLKRLNMLVLWFQSGSRGFLYRKKFRSSIEAVLRIQKRFCDKDGHSNLH</sequence>
<evidence type="ECO:0000256" key="6">
    <source>
        <dbReference type="ARBA" id="ARBA00022860"/>
    </source>
</evidence>
<dbReference type="Pfam" id="PF00612">
    <property type="entry name" value="IQ"/>
    <property type="match status" value="7"/>
</dbReference>
<feature type="compositionally biased region" description="Polar residues" evidence="9">
    <location>
        <begin position="25"/>
        <end position="34"/>
    </location>
</feature>
<feature type="domain" description="Abnormal spindle-like microcephaly-associated protein ASH" evidence="10">
    <location>
        <begin position="103"/>
        <end position="188"/>
    </location>
</feature>
<feature type="compositionally biased region" description="Low complexity" evidence="9">
    <location>
        <begin position="56"/>
        <end position="70"/>
    </location>
</feature>
<evidence type="ECO:0000256" key="3">
    <source>
        <dbReference type="ARBA" id="ARBA00022618"/>
    </source>
</evidence>
<dbReference type="AlphaFoldDB" id="A0A6G1S8P6"/>
<evidence type="ECO:0000256" key="5">
    <source>
        <dbReference type="ARBA" id="ARBA00022776"/>
    </source>
</evidence>
<proteinExistence type="predicted"/>
<evidence type="ECO:0000256" key="4">
    <source>
        <dbReference type="ARBA" id="ARBA00022737"/>
    </source>
</evidence>
<accession>A0A6G1S8P6</accession>
<dbReference type="GO" id="GO:0000922">
    <property type="term" value="C:spindle pole"/>
    <property type="evidence" value="ECO:0007669"/>
    <property type="project" value="TreeGrafter"/>
</dbReference>
<evidence type="ECO:0000259" key="10">
    <source>
        <dbReference type="Pfam" id="PF15780"/>
    </source>
</evidence>
<evidence type="ECO:0000256" key="7">
    <source>
        <dbReference type="ARBA" id="ARBA00023054"/>
    </source>
</evidence>
<dbReference type="InterPro" id="IPR031549">
    <property type="entry name" value="ASH"/>
</dbReference>
<dbReference type="PANTHER" id="PTHR22706">
    <property type="entry name" value="ASSEMBLY FACTOR FOR SPINDLE MICROTUBULES"/>
    <property type="match status" value="1"/>
</dbReference>
<feature type="compositionally biased region" description="Polar residues" evidence="9">
    <location>
        <begin position="1"/>
        <end position="14"/>
    </location>
</feature>
<dbReference type="GO" id="GO:0051295">
    <property type="term" value="P:establishment of meiotic spindle localization"/>
    <property type="evidence" value="ECO:0007669"/>
    <property type="project" value="TreeGrafter"/>
</dbReference>
<keyword evidence="4" id="KW-0677">Repeat</keyword>
<dbReference type="GO" id="GO:0000278">
    <property type="term" value="P:mitotic cell cycle"/>
    <property type="evidence" value="ECO:0007669"/>
    <property type="project" value="TreeGrafter"/>
</dbReference>
<keyword evidence="7" id="KW-0175">Coiled coil</keyword>
<dbReference type="GO" id="GO:0005737">
    <property type="term" value="C:cytoplasm"/>
    <property type="evidence" value="ECO:0007669"/>
    <property type="project" value="UniProtKB-SubCell"/>
</dbReference>
<dbReference type="InterPro" id="IPR051185">
    <property type="entry name" value="ASPM"/>
</dbReference>
<dbReference type="SUPFAM" id="SSF52540">
    <property type="entry name" value="P-loop containing nucleoside triphosphate hydrolases"/>
    <property type="match status" value="1"/>
</dbReference>
<dbReference type="Gene3D" id="1.20.5.190">
    <property type="match status" value="5"/>
</dbReference>
<organism evidence="11">
    <name type="scientific">Aceria tosichella</name>
    <name type="common">wheat curl mite</name>
    <dbReference type="NCBI Taxonomy" id="561515"/>
    <lineage>
        <taxon>Eukaryota</taxon>
        <taxon>Metazoa</taxon>
        <taxon>Ecdysozoa</taxon>
        <taxon>Arthropoda</taxon>
        <taxon>Chelicerata</taxon>
        <taxon>Arachnida</taxon>
        <taxon>Acari</taxon>
        <taxon>Acariformes</taxon>
        <taxon>Trombidiformes</taxon>
        <taxon>Prostigmata</taxon>
        <taxon>Eupodina</taxon>
        <taxon>Eriophyoidea</taxon>
        <taxon>Eriophyidae</taxon>
        <taxon>Eriophyinae</taxon>
        <taxon>Aceriini</taxon>
        <taxon>Aceria</taxon>
    </lineage>
</organism>
<keyword evidence="6" id="KW-0112">Calmodulin-binding</keyword>
<dbReference type="PROSITE" id="PS50096">
    <property type="entry name" value="IQ"/>
    <property type="match status" value="9"/>
</dbReference>
<evidence type="ECO:0000313" key="11">
    <source>
        <dbReference type="EMBL" id="MDE46739.1"/>
    </source>
</evidence>
<evidence type="ECO:0000256" key="1">
    <source>
        <dbReference type="ARBA" id="ARBA00004496"/>
    </source>
</evidence>
<keyword evidence="8" id="KW-0131">Cell cycle</keyword>
<keyword evidence="3" id="KW-0132">Cell division</keyword>
<keyword evidence="5" id="KW-0498">Mitosis</keyword>
<name>A0A6G1S8P6_9ACAR</name>
<dbReference type="GO" id="GO:0051301">
    <property type="term" value="P:cell division"/>
    <property type="evidence" value="ECO:0007669"/>
    <property type="project" value="UniProtKB-KW"/>
</dbReference>
<reference evidence="11" key="1">
    <citation type="submission" date="2018-10" db="EMBL/GenBank/DDBJ databases">
        <title>Transcriptome assembly of Aceria tosichella (Wheat curl mite) Type 2.</title>
        <authorList>
            <person name="Scully E.D."/>
            <person name="Geib S.M."/>
            <person name="Palmer N.A."/>
            <person name="Gupta A.K."/>
            <person name="Sarath G."/>
            <person name="Tatineni S."/>
        </authorList>
    </citation>
    <scope>NUCLEOTIDE SEQUENCE</scope>
    <source>
        <strain evidence="11">LincolnNE</strain>
    </source>
</reference>
<evidence type="ECO:0000256" key="9">
    <source>
        <dbReference type="SAM" id="MobiDB-lite"/>
    </source>
</evidence>
<dbReference type="GO" id="GO:0007051">
    <property type="term" value="P:spindle organization"/>
    <property type="evidence" value="ECO:0007669"/>
    <property type="project" value="TreeGrafter"/>
</dbReference>
<dbReference type="PANTHER" id="PTHR22706:SF1">
    <property type="entry name" value="ASSEMBLY FACTOR FOR SPINDLE MICROTUBULES"/>
    <property type="match status" value="1"/>
</dbReference>
<dbReference type="InterPro" id="IPR027417">
    <property type="entry name" value="P-loop_NTPase"/>
</dbReference>